<dbReference type="EMBL" id="CP043312">
    <property type="protein sequence ID" value="QEK39854.1"/>
    <property type="molecule type" value="Genomic_DNA"/>
</dbReference>
<proteinExistence type="predicted"/>
<dbReference type="AlphaFoldDB" id="A0A5C0ULT3"/>
<name>A0A5C0ULT3_9RICK</name>
<reference evidence="1 2" key="1">
    <citation type="submission" date="2019-08" db="EMBL/GenBank/DDBJ databases">
        <title>Highly reduced genomes of protist endosymbionts show evolutionary convergence.</title>
        <authorList>
            <person name="George E."/>
            <person name="Husnik F."/>
            <person name="Tashyreva D."/>
            <person name="Prokopchuk G."/>
            <person name="Horak A."/>
            <person name="Kwong W.K."/>
            <person name="Lukes J."/>
            <person name="Keeling P.J."/>
        </authorList>
    </citation>
    <scope>NUCLEOTIDE SEQUENCE [LARGE SCALE GENOMIC DNA]</scope>
    <source>
        <strain evidence="1">1621</strain>
    </source>
</reference>
<dbReference type="RefSeq" id="WP_148952215.1">
    <property type="nucleotide sequence ID" value="NZ_CP043312.1"/>
</dbReference>
<evidence type="ECO:0000313" key="2">
    <source>
        <dbReference type="Proteomes" id="UP000323844"/>
    </source>
</evidence>
<protein>
    <submittedName>
        <fullName evidence="1">Uncharacterized protein</fullName>
    </submittedName>
</protein>
<dbReference type="KEGG" id="snay:FZC37_02900"/>
<evidence type="ECO:0000313" key="1">
    <source>
        <dbReference type="EMBL" id="QEK39854.1"/>
    </source>
</evidence>
<sequence length="486" mass="52871">MTIKGLGLLCGQQKYLMDRCALNVARRSMGNRATYINLRSNCDEAVDKLGYSSTVRKNWSCDIDWAGGAKQFAANSAFEKMSSLSKYCDNLEVAFSDASNTPKLVKQILDVQGVVKRHTDKGALSAHDLDVVISNVERLVSLVNDLNSVLHVTKRSVFSDLVKQVNDFNNSALKLSDVAKSMKSVPSSSSEFEVMGKGEQCYEAINKLSEFVEIDSSGVSFEGSKAQVPIKVLGASISANDFISGAVVIDIDDKNSDGLSFGVRLDNIRGAKEKKGDSSKSFMLNNFTSKTNVDGASADKGAKSDKGIQFESDVSVLGGGRLSGLAEMHSLVIPKVRMYLTQVAESVCKEVNACLSNAAGSKDLLSLKDKPADGDVLIEFNKAWKGTCTKGKQVQDCFSTVKDVITYCSNEIPEIFKHYHDSVELAASEKDAVQKEQVFQYSLLQAELVSEEKDLARTLEYINLLIQSVNKFLDSLLDCAKGIVRG</sequence>
<gene>
    <name evidence="1" type="ORF">FZC37_02900</name>
</gene>
<organism evidence="1 2">
    <name type="scientific">Candidatus Sneabacter namystus</name>
    <dbReference type="NCBI Taxonomy" id="2601646"/>
    <lineage>
        <taxon>Bacteria</taxon>
        <taxon>Pseudomonadati</taxon>
        <taxon>Pseudomonadota</taxon>
        <taxon>Alphaproteobacteria</taxon>
        <taxon>Rickettsiales</taxon>
        <taxon>Rickettsiaceae</taxon>
        <taxon>Rickettsieae</taxon>
        <taxon>Candidatus Sneabacter</taxon>
    </lineage>
</organism>
<keyword evidence="2" id="KW-1185">Reference proteome</keyword>
<accession>A0A5C0ULT3</accession>
<dbReference type="Proteomes" id="UP000323844">
    <property type="component" value="Chromosome"/>
</dbReference>